<gene>
    <name evidence="4" type="ORF">BU112_06940</name>
</gene>
<sequence>MVSAIKKGFITMCVLFASTTTINSTYAASNTSSQKGTMGYGYQQYLNKHPEKSTNHETTTRSKDIQPEAGTSQEGERILDISEWQGNLTDQEVKDLKANYDFIIIRAQYGSEKIDESLEHNSDLLDKHDLDFGVYSYSMYENPDDARYEAQTLYNRAPKASFYINDFEQNSVTSGTTEESTNAWYDEMKGLAGNKKVLFYSYENFMLEHAKQSVENYDGYWMANYNPGQPTREHVLWQYTDSYASPELNQEVDANYTGPNVSTDWFTS</sequence>
<dbReference type="GO" id="GO:0016998">
    <property type="term" value="P:cell wall macromolecule catabolic process"/>
    <property type="evidence" value="ECO:0007669"/>
    <property type="project" value="InterPro"/>
</dbReference>
<dbReference type="SUPFAM" id="SSF51445">
    <property type="entry name" value="(Trans)glycosidases"/>
    <property type="match status" value="1"/>
</dbReference>
<dbReference type="PROSITE" id="PS51904">
    <property type="entry name" value="GLYCOSYL_HYDROL_F25_2"/>
    <property type="match status" value="1"/>
</dbReference>
<dbReference type="Pfam" id="PF01183">
    <property type="entry name" value="Glyco_hydro_25"/>
    <property type="match status" value="1"/>
</dbReference>
<dbReference type="InterPro" id="IPR017853">
    <property type="entry name" value="GH"/>
</dbReference>
<name>A0A418IFL8_9STAP</name>
<dbReference type="EMBL" id="QXUF01000039">
    <property type="protein sequence ID" value="RIN01059.1"/>
    <property type="molecule type" value="Genomic_DNA"/>
</dbReference>
<feature type="region of interest" description="Disordered" evidence="2">
    <location>
        <begin position="50"/>
        <end position="75"/>
    </location>
</feature>
<protein>
    <submittedName>
        <fullName evidence="4">Lysozyme</fullName>
    </submittedName>
</protein>
<dbReference type="PANTHER" id="PTHR34135">
    <property type="entry name" value="LYSOZYME"/>
    <property type="match status" value="1"/>
</dbReference>
<evidence type="ECO:0000256" key="1">
    <source>
        <dbReference type="ARBA" id="ARBA00010646"/>
    </source>
</evidence>
<dbReference type="GO" id="GO:0016052">
    <property type="term" value="P:carbohydrate catabolic process"/>
    <property type="evidence" value="ECO:0007669"/>
    <property type="project" value="TreeGrafter"/>
</dbReference>
<feature type="signal peptide" evidence="3">
    <location>
        <begin position="1"/>
        <end position="27"/>
    </location>
</feature>
<accession>A0A418IFL8</accession>
<dbReference type="InterPro" id="IPR002053">
    <property type="entry name" value="Glyco_hydro_25"/>
</dbReference>
<evidence type="ECO:0000313" key="5">
    <source>
        <dbReference type="Proteomes" id="UP000286317"/>
    </source>
</evidence>
<comment type="similarity">
    <text evidence="1">Belongs to the glycosyl hydrolase 25 family.</text>
</comment>
<keyword evidence="5" id="KW-1185">Reference proteome</keyword>
<dbReference type="GO" id="GO:0003796">
    <property type="term" value="F:lysozyme activity"/>
    <property type="evidence" value="ECO:0007669"/>
    <property type="project" value="InterPro"/>
</dbReference>
<keyword evidence="3" id="KW-0732">Signal</keyword>
<reference evidence="4 5" key="1">
    <citation type="journal article" date="2016" name="Front. Microbiol.">
        <title>Comprehensive Phylogenetic Analysis of Bovine Non-aureus Staphylococci Species Based on Whole-Genome Sequencing.</title>
        <authorList>
            <person name="Naushad S."/>
            <person name="Barkema H.W."/>
            <person name="Luby C."/>
            <person name="Condas L.A."/>
            <person name="Nobrega D.B."/>
            <person name="Carson D.A."/>
            <person name="De Buck J."/>
        </authorList>
    </citation>
    <scope>NUCLEOTIDE SEQUENCE [LARGE SCALE GENOMIC DNA]</scope>
    <source>
        <strain evidence="4 5">SNUC 4554</strain>
    </source>
</reference>
<comment type="caution">
    <text evidence="4">The sequence shown here is derived from an EMBL/GenBank/DDBJ whole genome shotgun (WGS) entry which is preliminary data.</text>
</comment>
<dbReference type="GO" id="GO:0009253">
    <property type="term" value="P:peptidoglycan catabolic process"/>
    <property type="evidence" value="ECO:0007669"/>
    <property type="project" value="InterPro"/>
</dbReference>
<dbReference type="OrthoDB" id="9802228at2"/>
<organism evidence="4 5">
    <name type="scientific">Staphylococcus shinii</name>
    <dbReference type="NCBI Taxonomy" id="2912228"/>
    <lineage>
        <taxon>Bacteria</taxon>
        <taxon>Bacillati</taxon>
        <taxon>Bacillota</taxon>
        <taxon>Bacilli</taxon>
        <taxon>Bacillales</taxon>
        <taxon>Staphylococcaceae</taxon>
        <taxon>Staphylococcus</taxon>
    </lineage>
</organism>
<dbReference type="RefSeq" id="WP_119584949.1">
    <property type="nucleotide sequence ID" value="NZ_JAWVBH010000001.1"/>
</dbReference>
<evidence type="ECO:0000256" key="2">
    <source>
        <dbReference type="SAM" id="MobiDB-lite"/>
    </source>
</evidence>
<evidence type="ECO:0000256" key="3">
    <source>
        <dbReference type="SAM" id="SignalP"/>
    </source>
</evidence>
<dbReference type="Gene3D" id="3.20.20.80">
    <property type="entry name" value="Glycosidases"/>
    <property type="match status" value="1"/>
</dbReference>
<feature type="compositionally biased region" description="Basic and acidic residues" evidence="2">
    <location>
        <begin position="50"/>
        <end position="66"/>
    </location>
</feature>
<evidence type="ECO:0000313" key="4">
    <source>
        <dbReference type="EMBL" id="RIN01059.1"/>
    </source>
</evidence>
<feature type="chain" id="PRO_5019449035" evidence="3">
    <location>
        <begin position="28"/>
        <end position="268"/>
    </location>
</feature>
<dbReference type="Proteomes" id="UP000286317">
    <property type="component" value="Unassembled WGS sequence"/>
</dbReference>
<dbReference type="PANTHER" id="PTHR34135:SF1">
    <property type="entry name" value="GLYCOSYL HYDROLASE FAMILY 25"/>
    <property type="match status" value="1"/>
</dbReference>
<dbReference type="AlphaFoldDB" id="A0A418IFL8"/>
<proteinExistence type="inferred from homology"/>